<dbReference type="PANTHER" id="PTHR33164:SF95">
    <property type="entry name" value="TRANSCRIPTIONAL REGULATOR"/>
    <property type="match status" value="1"/>
</dbReference>
<accession>A0A401YQR6</accession>
<dbReference type="PANTHER" id="PTHR33164">
    <property type="entry name" value="TRANSCRIPTIONAL REGULATOR, MARR FAMILY"/>
    <property type="match status" value="1"/>
</dbReference>
<sequence>MVRGGVPSAGEYRCAMAQTQRANSGDALAPTRRDPDRPDLAAMVVPLGRALMAAELPVLRAHDLTMWAYTVLLALGDEPVRSQATLAESIGADKTRVIAVLDDLEQRGLIRRRPDPADRRARLLSLTEQGHRVRAAVRSGIRVREERLLARLPDADRLGFLNALRTLSALPPETIAD</sequence>
<evidence type="ECO:0000313" key="3">
    <source>
        <dbReference type="Proteomes" id="UP000286931"/>
    </source>
</evidence>
<dbReference type="InterPro" id="IPR036390">
    <property type="entry name" value="WH_DNA-bd_sf"/>
</dbReference>
<keyword evidence="3" id="KW-1185">Reference proteome</keyword>
<dbReference type="SUPFAM" id="SSF46785">
    <property type="entry name" value="Winged helix' DNA-binding domain"/>
    <property type="match status" value="1"/>
</dbReference>
<protein>
    <submittedName>
        <fullName evidence="2">Putative transcriptional regulator, MarR family protein</fullName>
    </submittedName>
</protein>
<dbReference type="Pfam" id="PF12802">
    <property type="entry name" value="MarR_2"/>
    <property type="match status" value="1"/>
</dbReference>
<proteinExistence type="predicted"/>
<dbReference type="GO" id="GO:0003700">
    <property type="term" value="F:DNA-binding transcription factor activity"/>
    <property type="evidence" value="ECO:0007669"/>
    <property type="project" value="InterPro"/>
</dbReference>
<organism evidence="2 3">
    <name type="scientific">Embleya hyalina</name>
    <dbReference type="NCBI Taxonomy" id="516124"/>
    <lineage>
        <taxon>Bacteria</taxon>
        <taxon>Bacillati</taxon>
        <taxon>Actinomycetota</taxon>
        <taxon>Actinomycetes</taxon>
        <taxon>Kitasatosporales</taxon>
        <taxon>Streptomycetaceae</taxon>
        <taxon>Embleya</taxon>
    </lineage>
</organism>
<evidence type="ECO:0000259" key="1">
    <source>
        <dbReference type="PROSITE" id="PS50995"/>
    </source>
</evidence>
<dbReference type="InterPro" id="IPR000835">
    <property type="entry name" value="HTH_MarR-typ"/>
</dbReference>
<dbReference type="SMART" id="SM00347">
    <property type="entry name" value="HTH_MARR"/>
    <property type="match status" value="1"/>
</dbReference>
<dbReference type="Gene3D" id="1.10.10.10">
    <property type="entry name" value="Winged helix-like DNA-binding domain superfamily/Winged helix DNA-binding domain"/>
    <property type="match status" value="1"/>
</dbReference>
<name>A0A401YQR6_9ACTN</name>
<dbReference type="InterPro" id="IPR039422">
    <property type="entry name" value="MarR/SlyA-like"/>
</dbReference>
<dbReference type="Proteomes" id="UP000286931">
    <property type="component" value="Unassembled WGS sequence"/>
</dbReference>
<dbReference type="InterPro" id="IPR036388">
    <property type="entry name" value="WH-like_DNA-bd_sf"/>
</dbReference>
<reference evidence="2 3" key="1">
    <citation type="submission" date="2018-12" db="EMBL/GenBank/DDBJ databases">
        <title>Draft genome sequence of Embleya hyalina NBRC 13850T.</title>
        <authorList>
            <person name="Komaki H."/>
            <person name="Hosoyama A."/>
            <person name="Kimura A."/>
            <person name="Ichikawa N."/>
            <person name="Tamura T."/>
        </authorList>
    </citation>
    <scope>NUCLEOTIDE SEQUENCE [LARGE SCALE GENOMIC DNA]</scope>
    <source>
        <strain evidence="2 3">NBRC 13850</strain>
    </source>
</reference>
<comment type="caution">
    <text evidence="2">The sequence shown here is derived from an EMBL/GenBank/DDBJ whole genome shotgun (WGS) entry which is preliminary data.</text>
</comment>
<dbReference type="PROSITE" id="PS50995">
    <property type="entry name" value="HTH_MARR_2"/>
    <property type="match status" value="1"/>
</dbReference>
<dbReference type="AlphaFoldDB" id="A0A401YQR6"/>
<feature type="domain" description="HTH marR-type" evidence="1">
    <location>
        <begin position="37"/>
        <end position="169"/>
    </location>
</feature>
<gene>
    <name evidence="2" type="ORF">EHYA_04651</name>
</gene>
<dbReference type="PRINTS" id="PR00598">
    <property type="entry name" value="HTHMARR"/>
</dbReference>
<dbReference type="GO" id="GO:0006950">
    <property type="term" value="P:response to stress"/>
    <property type="evidence" value="ECO:0007669"/>
    <property type="project" value="TreeGrafter"/>
</dbReference>
<dbReference type="EMBL" id="BIFH01000022">
    <property type="protein sequence ID" value="GCD96964.1"/>
    <property type="molecule type" value="Genomic_DNA"/>
</dbReference>
<evidence type="ECO:0000313" key="2">
    <source>
        <dbReference type="EMBL" id="GCD96964.1"/>
    </source>
</evidence>